<dbReference type="SUPFAM" id="SSF53850">
    <property type="entry name" value="Periplasmic binding protein-like II"/>
    <property type="match status" value="1"/>
</dbReference>
<dbReference type="GO" id="GO:0010628">
    <property type="term" value="P:positive regulation of gene expression"/>
    <property type="evidence" value="ECO:0007669"/>
    <property type="project" value="TreeGrafter"/>
</dbReference>
<protein>
    <submittedName>
        <fullName evidence="6">Transcriptional regulator, LysR family</fullName>
    </submittedName>
</protein>
<keyword evidence="7" id="KW-1185">Reference proteome</keyword>
<keyword evidence="4" id="KW-0804">Transcription</keyword>
<evidence type="ECO:0000256" key="3">
    <source>
        <dbReference type="ARBA" id="ARBA00023125"/>
    </source>
</evidence>
<dbReference type="Proteomes" id="UP000189545">
    <property type="component" value="Chromosome"/>
</dbReference>
<keyword evidence="2" id="KW-0805">Transcription regulation</keyword>
<dbReference type="InterPro" id="IPR036390">
    <property type="entry name" value="WH_DNA-bd_sf"/>
</dbReference>
<dbReference type="RefSeq" id="WP_077754051.1">
    <property type="nucleotide sequence ID" value="NZ_CP014782.1"/>
</dbReference>
<organism evidence="6 7">
    <name type="scientific">Shewanella psychrophila</name>
    <dbReference type="NCBI Taxonomy" id="225848"/>
    <lineage>
        <taxon>Bacteria</taxon>
        <taxon>Pseudomonadati</taxon>
        <taxon>Pseudomonadota</taxon>
        <taxon>Gammaproteobacteria</taxon>
        <taxon>Alteromonadales</taxon>
        <taxon>Shewanellaceae</taxon>
        <taxon>Shewanella</taxon>
    </lineage>
</organism>
<dbReference type="Pfam" id="PF03466">
    <property type="entry name" value="LysR_substrate"/>
    <property type="match status" value="1"/>
</dbReference>
<evidence type="ECO:0000256" key="2">
    <source>
        <dbReference type="ARBA" id="ARBA00023015"/>
    </source>
</evidence>
<reference evidence="6 7" key="1">
    <citation type="submission" date="2016-03" db="EMBL/GenBank/DDBJ databases">
        <title>Complete genome sequence of Shewanella psychrophila WP2, a deep sea bacterium isolated from west Pacific sediment.</title>
        <authorList>
            <person name="Xu G."/>
            <person name="Jian H."/>
        </authorList>
    </citation>
    <scope>NUCLEOTIDE SEQUENCE [LARGE SCALE GENOMIC DNA]</scope>
    <source>
        <strain evidence="6 7">WP2</strain>
    </source>
</reference>
<keyword evidence="3" id="KW-0238">DNA-binding</keyword>
<feature type="domain" description="HTH lysR-type" evidence="5">
    <location>
        <begin position="7"/>
        <end position="64"/>
    </location>
</feature>
<dbReference type="InterPro" id="IPR005119">
    <property type="entry name" value="LysR_subst-bd"/>
</dbReference>
<evidence type="ECO:0000313" key="7">
    <source>
        <dbReference type="Proteomes" id="UP000189545"/>
    </source>
</evidence>
<evidence type="ECO:0000256" key="1">
    <source>
        <dbReference type="ARBA" id="ARBA00009437"/>
    </source>
</evidence>
<dbReference type="PANTHER" id="PTHR30427:SF1">
    <property type="entry name" value="TRANSCRIPTIONAL ACTIVATOR PROTEIN LYSR"/>
    <property type="match status" value="1"/>
</dbReference>
<dbReference type="KEGG" id="spsw:Sps_03977"/>
<evidence type="ECO:0000313" key="6">
    <source>
        <dbReference type="EMBL" id="AQS39092.1"/>
    </source>
</evidence>
<dbReference type="InterPro" id="IPR000847">
    <property type="entry name" value="LysR_HTH_N"/>
</dbReference>
<gene>
    <name evidence="6" type="ORF">Sps_03977</name>
</gene>
<comment type="similarity">
    <text evidence="1">Belongs to the LysR transcriptional regulatory family.</text>
</comment>
<dbReference type="Gene3D" id="3.40.190.290">
    <property type="match status" value="1"/>
</dbReference>
<name>A0A1S6HUD5_9GAMM</name>
<evidence type="ECO:0000256" key="4">
    <source>
        <dbReference type="ARBA" id="ARBA00023163"/>
    </source>
</evidence>
<dbReference type="AlphaFoldDB" id="A0A1S6HUD5"/>
<dbReference type="GO" id="GO:0043565">
    <property type="term" value="F:sequence-specific DNA binding"/>
    <property type="evidence" value="ECO:0007669"/>
    <property type="project" value="TreeGrafter"/>
</dbReference>
<dbReference type="Pfam" id="PF00126">
    <property type="entry name" value="HTH_1"/>
    <property type="match status" value="1"/>
</dbReference>
<proteinExistence type="inferred from homology"/>
<dbReference type="PRINTS" id="PR00039">
    <property type="entry name" value="HTHLYSR"/>
</dbReference>
<dbReference type="GO" id="GO:0009089">
    <property type="term" value="P:lysine biosynthetic process via diaminopimelate"/>
    <property type="evidence" value="ECO:0007669"/>
    <property type="project" value="TreeGrafter"/>
</dbReference>
<dbReference type="STRING" id="225848.Sps_03977"/>
<dbReference type="PANTHER" id="PTHR30427">
    <property type="entry name" value="TRANSCRIPTIONAL ACTIVATOR PROTEIN LYSR"/>
    <property type="match status" value="1"/>
</dbReference>
<dbReference type="Gene3D" id="1.10.10.10">
    <property type="entry name" value="Winged helix-like DNA-binding domain superfamily/Winged helix DNA-binding domain"/>
    <property type="match status" value="1"/>
</dbReference>
<dbReference type="GO" id="GO:0003700">
    <property type="term" value="F:DNA-binding transcription factor activity"/>
    <property type="evidence" value="ECO:0007669"/>
    <property type="project" value="InterPro"/>
</dbReference>
<dbReference type="PROSITE" id="PS50931">
    <property type="entry name" value="HTH_LYSR"/>
    <property type="match status" value="1"/>
</dbReference>
<dbReference type="OrthoDB" id="6624490at2"/>
<dbReference type="SUPFAM" id="SSF46785">
    <property type="entry name" value="Winged helix' DNA-binding domain"/>
    <property type="match status" value="1"/>
</dbReference>
<accession>A0A1S6HUD5</accession>
<dbReference type="InterPro" id="IPR036388">
    <property type="entry name" value="WH-like_DNA-bd_sf"/>
</dbReference>
<evidence type="ECO:0000259" key="5">
    <source>
        <dbReference type="PROSITE" id="PS50931"/>
    </source>
</evidence>
<dbReference type="EMBL" id="CP014782">
    <property type="protein sequence ID" value="AQS39092.1"/>
    <property type="molecule type" value="Genomic_DNA"/>
</dbReference>
<sequence length="301" mass="34004">MSSDSKLNPRQIEAFQKFMLTGSVTNAASLMHVSQPAVSRLLADLEKQLGFKLFVRSHNKLEITPEAHLFYQDVERLFTGLDSLSRSAAAIVNNNRGKLRIGAMPVCSDSFLHDVVADFAISHPQIRIELETAPRNQLIEMVLDRKVDVAIIADVDIDDEDFDCWELYQQKARVFLPQGHPLANRDSLTPKDLQDERFMTLSYGSPFRTRVENLFIGQGIKRNIVFEARSQHLLLQLVKRGVGIAILDPFILLADDRGIVTLPLEPTAQWSYFLVQARVPQQSALANAFRSSLLAYMKKLK</sequence>